<name>A0A8R1TRC2_ONCVO</name>
<dbReference type="InterPro" id="IPR011009">
    <property type="entry name" value="Kinase-like_dom_sf"/>
</dbReference>
<dbReference type="SUPFAM" id="SSF56112">
    <property type="entry name" value="Protein kinase-like (PK-like)"/>
    <property type="match status" value="1"/>
</dbReference>
<protein>
    <submittedName>
        <fullName evidence="7">Protein kinase domain-containing protein</fullName>
    </submittedName>
</protein>
<dbReference type="Gene3D" id="3.30.1120.130">
    <property type="match status" value="1"/>
</dbReference>
<dbReference type="GO" id="GO:0005634">
    <property type="term" value="C:nucleus"/>
    <property type="evidence" value="ECO:0007669"/>
    <property type="project" value="TreeGrafter"/>
</dbReference>
<proteinExistence type="predicted"/>
<keyword evidence="5" id="KW-0067">ATP-binding</keyword>
<dbReference type="PROSITE" id="PS00109">
    <property type="entry name" value="PROTEIN_KINASE_TYR"/>
    <property type="match status" value="1"/>
</dbReference>
<keyword evidence="2" id="KW-0808">Transferase</keyword>
<dbReference type="PANTHER" id="PTHR24345:SF91">
    <property type="entry name" value="SERINE_THREONINE-PROTEIN KINASE PLK4"/>
    <property type="match status" value="1"/>
</dbReference>
<evidence type="ECO:0000256" key="3">
    <source>
        <dbReference type="ARBA" id="ARBA00022741"/>
    </source>
</evidence>
<keyword evidence="4" id="KW-0418">Kinase</keyword>
<dbReference type="PROSITE" id="PS50011">
    <property type="entry name" value="PROTEIN_KINASE_DOM"/>
    <property type="match status" value="1"/>
</dbReference>
<evidence type="ECO:0000256" key="1">
    <source>
        <dbReference type="ARBA" id="ARBA00022527"/>
    </source>
</evidence>
<evidence type="ECO:0000256" key="5">
    <source>
        <dbReference type="ARBA" id="ARBA00022840"/>
    </source>
</evidence>
<organism evidence="7 8">
    <name type="scientific">Onchocerca volvulus</name>
    <dbReference type="NCBI Taxonomy" id="6282"/>
    <lineage>
        <taxon>Eukaryota</taxon>
        <taxon>Metazoa</taxon>
        <taxon>Ecdysozoa</taxon>
        <taxon>Nematoda</taxon>
        <taxon>Chromadorea</taxon>
        <taxon>Rhabditida</taxon>
        <taxon>Spirurina</taxon>
        <taxon>Spiruromorpha</taxon>
        <taxon>Filarioidea</taxon>
        <taxon>Onchocercidae</taxon>
        <taxon>Onchocerca</taxon>
    </lineage>
</organism>
<accession>A0A8R1TRC2</accession>
<dbReference type="InterPro" id="IPR008266">
    <property type="entry name" value="Tyr_kinase_AS"/>
</dbReference>
<dbReference type="Pfam" id="PF18544">
    <property type="entry name" value="Polo_box_3"/>
    <property type="match status" value="1"/>
</dbReference>
<keyword evidence="1" id="KW-0723">Serine/threonine-protein kinase</keyword>
<dbReference type="InterPro" id="IPR047108">
    <property type="entry name" value="Plk4-like_POLO_box_2_sf"/>
</dbReference>
<evidence type="ECO:0000259" key="6">
    <source>
        <dbReference type="PROSITE" id="PS50011"/>
    </source>
</evidence>
<sequence>MNRLQREYDDLEEIGRGGFGVVYRARCIAKGKKWSGKNIDITKKTAFRIGLELEALSKLVHVNIVKFYDQFQEDGAQYIIMEYCKHRSLRDYVKQNGRLANFSAAYILRQLIRAVKHIHEHDMMHRDLSAGNILISSIREDKLYVKLADFGLVTKFREGDIARTMLGTPGYIAPQVYNRHYNQKADVYSLGGILYLMLTGNDPPRDREVNPFEKKVISLEGATLIQSMMEPNEERRISLGDILMSDFMRKVDGTSLPISRSRETSRDRDCQTAHISPAVVRAHSARPTASGCKRIIKDSAFESGESTHLYYRRPSLDYYCNESAGINCHNAYLKNQCVHCGKCQSLERRCERSKSSDIRRIEQRTTPIEPVGANLKQIKGSSGDSSKTTAALTWPINVLRLAPSETIRKAGRFTFQKNGTIIYETFIRHRSQSFNRNGVINDEMLVKWIATVKKTTNGAQDFSVFCQPDNYVANKKIPSLPDDSRNYCSLKQLQNTVDKVDEIAVELYRRILDEVSAVGARVVKIIFKPSSNSVARLMENGDFRVKFQDGRLAILKKSADSIVITNNKTPASLSNDERCMFEYAHKDALLVETFLENAPLKSVKSFPFHFSNNSQFIANEAIETIKEKNLLEQQTNHMISEGLGTPVQQLTGKKCQSMDYVPRQSRAPLRTRNISLNSNNDVEIIRKTRKANCSSPENLQLTWRQPRMLSDGEYILGYQKKDGIQIPTRIILNDPKIALELRISCNDPKVFVFKEDGREQRFRFNGIDYACVPAAAHDLLFTLYQKRQKASLNYG</sequence>
<dbReference type="AlphaFoldDB" id="A0A8R1TRC2"/>
<reference evidence="7" key="2">
    <citation type="submission" date="2022-06" db="UniProtKB">
        <authorList>
            <consortium name="EnsemblMetazoa"/>
        </authorList>
    </citation>
    <scope>IDENTIFICATION</scope>
</reference>
<evidence type="ECO:0000313" key="7">
    <source>
        <dbReference type="EnsemblMetazoa" id="OVOC3452.1"/>
    </source>
</evidence>
<feature type="domain" description="Protein kinase" evidence="6">
    <location>
        <begin position="8"/>
        <end position="248"/>
    </location>
</feature>
<dbReference type="InterPro" id="IPR000719">
    <property type="entry name" value="Prot_kinase_dom"/>
</dbReference>
<reference evidence="8" key="1">
    <citation type="submission" date="2013-10" db="EMBL/GenBank/DDBJ databases">
        <title>Genome sequencing of Onchocerca volvulus.</title>
        <authorList>
            <person name="Cotton J."/>
            <person name="Tsai J."/>
            <person name="Stanley E."/>
            <person name="Tracey A."/>
            <person name="Holroyd N."/>
            <person name="Lustigman S."/>
            <person name="Berriman M."/>
        </authorList>
    </citation>
    <scope>NUCLEOTIDE SEQUENCE</scope>
</reference>
<evidence type="ECO:0000256" key="2">
    <source>
        <dbReference type="ARBA" id="ARBA00022679"/>
    </source>
</evidence>
<dbReference type="GO" id="GO:0004674">
    <property type="term" value="F:protein serine/threonine kinase activity"/>
    <property type="evidence" value="ECO:0007669"/>
    <property type="project" value="UniProtKB-KW"/>
</dbReference>
<dbReference type="Gene3D" id="1.10.510.10">
    <property type="entry name" value="Transferase(Phosphotransferase) domain 1"/>
    <property type="match status" value="1"/>
</dbReference>
<dbReference type="InterPro" id="IPR040734">
    <property type="entry name" value="Zyg-1_PB2"/>
</dbReference>
<dbReference type="EMBL" id="CMVM020000114">
    <property type="status" value="NOT_ANNOTATED_CDS"/>
    <property type="molecule type" value="Genomic_DNA"/>
</dbReference>
<dbReference type="EnsemblMetazoa" id="OVOC3452.1">
    <property type="protein sequence ID" value="OVOC3452.1"/>
    <property type="gene ID" value="WBGene00240261"/>
</dbReference>
<dbReference type="Pfam" id="PF00069">
    <property type="entry name" value="Pkinase"/>
    <property type="match status" value="1"/>
</dbReference>
<evidence type="ECO:0000313" key="8">
    <source>
        <dbReference type="Proteomes" id="UP000024404"/>
    </source>
</evidence>
<keyword evidence="3" id="KW-0547">Nucleotide-binding</keyword>
<dbReference type="GO" id="GO:0005524">
    <property type="term" value="F:ATP binding"/>
    <property type="evidence" value="ECO:0007669"/>
    <property type="project" value="UniProtKB-KW"/>
</dbReference>
<dbReference type="Proteomes" id="UP000024404">
    <property type="component" value="Unassembled WGS sequence"/>
</dbReference>
<evidence type="ECO:0000256" key="4">
    <source>
        <dbReference type="ARBA" id="ARBA00022777"/>
    </source>
</evidence>
<dbReference type="OMA" id="ERRCERS"/>
<keyword evidence="8" id="KW-1185">Reference proteome</keyword>
<dbReference type="PANTHER" id="PTHR24345">
    <property type="entry name" value="SERINE/THREONINE-PROTEIN KINASE PLK"/>
    <property type="match status" value="1"/>
</dbReference>